<dbReference type="PANTHER" id="PTHR33507">
    <property type="entry name" value="INNER MEMBRANE PROTEIN YBBJ"/>
    <property type="match status" value="1"/>
</dbReference>
<gene>
    <name evidence="7" type="ORF">AAK873_05870</name>
</gene>
<evidence type="ECO:0000256" key="4">
    <source>
        <dbReference type="ARBA" id="ARBA00023136"/>
    </source>
</evidence>
<evidence type="ECO:0000259" key="6">
    <source>
        <dbReference type="Pfam" id="PF01957"/>
    </source>
</evidence>
<keyword evidence="2 5" id="KW-0812">Transmembrane</keyword>
<dbReference type="InterPro" id="IPR012340">
    <property type="entry name" value="NA-bd_OB-fold"/>
</dbReference>
<dbReference type="SUPFAM" id="SSF141322">
    <property type="entry name" value="NfeD domain-like"/>
    <property type="match status" value="1"/>
</dbReference>
<dbReference type="EMBL" id="JBCLPP010000013">
    <property type="protein sequence ID" value="MEY8245143.1"/>
    <property type="molecule type" value="Genomic_DNA"/>
</dbReference>
<dbReference type="RefSeq" id="WP_205523765.1">
    <property type="nucleotide sequence ID" value="NZ_JBCLPP010000013.1"/>
</dbReference>
<dbReference type="Gene3D" id="2.40.50.140">
    <property type="entry name" value="Nucleic acid-binding proteins"/>
    <property type="match status" value="1"/>
</dbReference>
<evidence type="ECO:0000256" key="5">
    <source>
        <dbReference type="SAM" id="Phobius"/>
    </source>
</evidence>
<protein>
    <submittedName>
        <fullName evidence="7">NfeD family protein</fullName>
    </submittedName>
</protein>
<reference evidence="7 8" key="1">
    <citation type="submission" date="2024-03" db="EMBL/GenBank/DDBJ databases">
        <title>Mouse gut bacterial collection (mGBC) of GemPharmatech.</title>
        <authorList>
            <person name="He Y."/>
            <person name="Dong L."/>
            <person name="Wu D."/>
            <person name="Gao X."/>
            <person name="Lin Z."/>
        </authorList>
    </citation>
    <scope>NUCLEOTIDE SEQUENCE [LARGE SCALE GENOMIC DNA]</scope>
    <source>
        <strain evidence="7 8">54-13</strain>
    </source>
</reference>
<evidence type="ECO:0000256" key="3">
    <source>
        <dbReference type="ARBA" id="ARBA00022989"/>
    </source>
</evidence>
<sequence>MEGWIIWLSAAAVLLIVEVLTQTMWSLCLSAGCVAAMIAALSGLDAGWQSAILIAGSLIAYLVLIPLFRRRHGHAKTGDPRTGMDALLGRRAIVTHEIKPGECGRARIDGDNWQVRAPGADRAIARGSEVTVTGYDSIILDVAAGNDSTAPTITTH</sequence>
<dbReference type="PANTHER" id="PTHR33507:SF3">
    <property type="entry name" value="INNER MEMBRANE PROTEIN YBBJ"/>
    <property type="match status" value="1"/>
</dbReference>
<evidence type="ECO:0000256" key="1">
    <source>
        <dbReference type="ARBA" id="ARBA00004141"/>
    </source>
</evidence>
<organism evidence="7 8">
    <name type="scientific">Heminiphilus faecis</name>
    <dbReference type="NCBI Taxonomy" id="2601703"/>
    <lineage>
        <taxon>Bacteria</taxon>
        <taxon>Pseudomonadati</taxon>
        <taxon>Bacteroidota</taxon>
        <taxon>Bacteroidia</taxon>
        <taxon>Bacteroidales</taxon>
        <taxon>Muribaculaceae</taxon>
        <taxon>Heminiphilus</taxon>
    </lineage>
</organism>
<proteinExistence type="predicted"/>
<evidence type="ECO:0000313" key="7">
    <source>
        <dbReference type="EMBL" id="MEY8245143.1"/>
    </source>
</evidence>
<accession>A0ABV4CUS7</accession>
<evidence type="ECO:0000313" key="8">
    <source>
        <dbReference type="Proteomes" id="UP001565200"/>
    </source>
</evidence>
<dbReference type="InterPro" id="IPR052165">
    <property type="entry name" value="Membrane_assoc_protease"/>
</dbReference>
<comment type="caution">
    <text evidence="7">The sequence shown here is derived from an EMBL/GenBank/DDBJ whole genome shotgun (WGS) entry which is preliminary data.</text>
</comment>
<dbReference type="Pfam" id="PF01957">
    <property type="entry name" value="NfeD"/>
    <property type="match status" value="1"/>
</dbReference>
<feature type="transmembrane region" description="Helical" evidence="5">
    <location>
        <begin position="51"/>
        <end position="68"/>
    </location>
</feature>
<keyword evidence="3 5" id="KW-1133">Transmembrane helix</keyword>
<comment type="subcellular location">
    <subcellularLocation>
        <location evidence="1">Membrane</location>
        <topology evidence="1">Multi-pass membrane protein</topology>
    </subcellularLocation>
</comment>
<dbReference type="InterPro" id="IPR002810">
    <property type="entry name" value="NfeD-like_C"/>
</dbReference>
<feature type="domain" description="NfeD-like C-terminal" evidence="6">
    <location>
        <begin position="85"/>
        <end position="142"/>
    </location>
</feature>
<keyword evidence="8" id="KW-1185">Reference proteome</keyword>
<keyword evidence="4 5" id="KW-0472">Membrane</keyword>
<evidence type="ECO:0000256" key="2">
    <source>
        <dbReference type="ARBA" id="ARBA00022692"/>
    </source>
</evidence>
<dbReference type="Proteomes" id="UP001565200">
    <property type="component" value="Unassembled WGS sequence"/>
</dbReference>
<name>A0ABV4CUS7_9BACT</name>